<dbReference type="InterPro" id="IPR027372">
    <property type="entry name" value="Phytase-like_dom"/>
</dbReference>
<evidence type="ECO:0000313" key="4">
    <source>
        <dbReference type="Proteomes" id="UP000237655"/>
    </source>
</evidence>
<dbReference type="SUPFAM" id="SSF101898">
    <property type="entry name" value="NHL repeat"/>
    <property type="match status" value="1"/>
</dbReference>
<proteinExistence type="predicted"/>
<evidence type="ECO:0000259" key="2">
    <source>
        <dbReference type="Pfam" id="PF13449"/>
    </source>
</evidence>
<dbReference type="InterPro" id="IPR014567">
    <property type="entry name" value="UCP031900"/>
</dbReference>
<feature type="domain" description="Phytase-like" evidence="2">
    <location>
        <begin position="48"/>
        <end position="284"/>
    </location>
</feature>
<keyword evidence="4" id="KW-1185">Reference proteome</keyword>
<organism evidence="3 4">
    <name type="scientific">Pukyongiella litopenaei</name>
    <dbReference type="NCBI Taxonomy" id="2605946"/>
    <lineage>
        <taxon>Bacteria</taxon>
        <taxon>Pseudomonadati</taxon>
        <taxon>Pseudomonadota</taxon>
        <taxon>Alphaproteobacteria</taxon>
        <taxon>Rhodobacterales</taxon>
        <taxon>Paracoccaceae</taxon>
        <taxon>Pukyongiella</taxon>
    </lineage>
</organism>
<dbReference type="PIRSF" id="PIRSF031900">
    <property type="entry name" value="UCP031900"/>
    <property type="match status" value="1"/>
</dbReference>
<protein>
    <submittedName>
        <fullName evidence="3">Esterase-like activity of phytase family protein</fullName>
    </submittedName>
</protein>
<reference evidence="4" key="1">
    <citation type="submission" date="2018-03" db="EMBL/GenBank/DDBJ databases">
        <title>Genomic analysis of the strain SH-1 isolated from shrimp intestine.</title>
        <authorList>
            <person name="Kim Y.-S."/>
            <person name="Kim S.-E."/>
            <person name="Kim K.-H."/>
        </authorList>
    </citation>
    <scope>NUCLEOTIDE SEQUENCE [LARGE SCALE GENOMIC DNA]</scope>
    <source>
        <strain evidence="4">SH-1</strain>
    </source>
</reference>
<feature type="signal peptide" evidence="1">
    <location>
        <begin position="1"/>
        <end position="23"/>
    </location>
</feature>
<sequence>MRFGPAIAIAAWAALTPVLPAPAAPASAAEGPPAQFLGEYEWRMDARWFGGFSALALSPDGGAMLVMSDRGLVFHAAILRDGDRIVGIRPAKPGRLRSSEGKRLQGRAGDSEGLAIMPDGTFCVSFEAVTRVSCFAYPGANAVPLRRLPAFRDMPRNGGFEALAVDRRGRLYTMPEDKLDADGNIPVYRWDNGTWSQPFALPSRGRFLPVGADFGPDGRLYLLERSVSPLGFRSRLRRWDVDEDGPKGERVLLQTGDHDNLEGLSVWRDGDGRLRATMISDDNFMLFQRTELVEYTLPD</sequence>
<dbReference type="Proteomes" id="UP000237655">
    <property type="component" value="Chromosome"/>
</dbReference>
<dbReference type="RefSeq" id="WP_106473256.1">
    <property type="nucleotide sequence ID" value="NZ_CP027665.1"/>
</dbReference>
<evidence type="ECO:0000313" key="3">
    <source>
        <dbReference type="EMBL" id="AVO38946.1"/>
    </source>
</evidence>
<dbReference type="EMBL" id="CP027665">
    <property type="protein sequence ID" value="AVO38946.1"/>
    <property type="molecule type" value="Genomic_DNA"/>
</dbReference>
<evidence type="ECO:0000256" key="1">
    <source>
        <dbReference type="SAM" id="SignalP"/>
    </source>
</evidence>
<gene>
    <name evidence="3" type="ORF">C6Y53_15355</name>
</gene>
<dbReference type="KEGG" id="thas:C6Y53_15355"/>
<dbReference type="AlphaFoldDB" id="A0A2S0MSV3"/>
<name>A0A2S0MSV3_9RHOB</name>
<keyword evidence="1" id="KW-0732">Signal</keyword>
<accession>A0A2S0MSV3</accession>
<feature type="chain" id="PRO_5015540369" evidence="1">
    <location>
        <begin position="24"/>
        <end position="299"/>
    </location>
</feature>
<dbReference type="Pfam" id="PF13449">
    <property type="entry name" value="Phytase-like"/>
    <property type="match status" value="1"/>
</dbReference>